<comment type="caution">
    <text evidence="5">The sequence shown here is derived from an EMBL/GenBank/DDBJ whole genome shotgun (WGS) entry which is preliminary data.</text>
</comment>
<evidence type="ECO:0000256" key="1">
    <source>
        <dbReference type="SAM" id="MobiDB-lite"/>
    </source>
</evidence>
<feature type="domain" description="EGF-like" evidence="3 4">
    <location>
        <begin position="500"/>
        <end position="511"/>
    </location>
</feature>
<reference evidence="5" key="1">
    <citation type="submission" date="2020-06" db="EMBL/GenBank/DDBJ databases">
        <authorList>
            <consortium name="Plant Systems Biology data submission"/>
        </authorList>
    </citation>
    <scope>NUCLEOTIDE SEQUENCE</scope>
    <source>
        <strain evidence="5">D6</strain>
    </source>
</reference>
<evidence type="ECO:0000256" key="2">
    <source>
        <dbReference type="SAM" id="Phobius"/>
    </source>
</evidence>
<feature type="transmembrane region" description="Helical" evidence="2">
    <location>
        <begin position="137"/>
        <end position="157"/>
    </location>
</feature>
<organism evidence="5 6">
    <name type="scientific">Seminavis robusta</name>
    <dbReference type="NCBI Taxonomy" id="568900"/>
    <lineage>
        <taxon>Eukaryota</taxon>
        <taxon>Sar</taxon>
        <taxon>Stramenopiles</taxon>
        <taxon>Ochrophyta</taxon>
        <taxon>Bacillariophyta</taxon>
        <taxon>Bacillariophyceae</taxon>
        <taxon>Bacillariophycidae</taxon>
        <taxon>Naviculales</taxon>
        <taxon>Naviculaceae</taxon>
        <taxon>Seminavis</taxon>
    </lineage>
</organism>
<keyword evidence="2" id="KW-1133">Transmembrane helix</keyword>
<proteinExistence type="predicted"/>
<dbReference type="InterPro" id="IPR000742">
    <property type="entry name" value="EGF"/>
</dbReference>
<dbReference type="Proteomes" id="UP001153069">
    <property type="component" value="Unassembled WGS sequence"/>
</dbReference>
<accession>A0A9N8E285</accession>
<dbReference type="SUPFAM" id="SSF50965">
    <property type="entry name" value="Galactose oxidase, central domain"/>
    <property type="match status" value="1"/>
</dbReference>
<feature type="transmembrane region" description="Helical" evidence="2">
    <location>
        <begin position="318"/>
        <end position="338"/>
    </location>
</feature>
<evidence type="ECO:0000259" key="3">
    <source>
        <dbReference type="PROSITE" id="PS00022"/>
    </source>
</evidence>
<evidence type="ECO:0000313" key="6">
    <source>
        <dbReference type="Proteomes" id="UP001153069"/>
    </source>
</evidence>
<keyword evidence="2" id="KW-0472">Membrane</keyword>
<gene>
    <name evidence="5" type="ORF">SEMRO_579_G170030.1</name>
</gene>
<dbReference type="EMBL" id="CAICTM010000578">
    <property type="protein sequence ID" value="CAB9513232.1"/>
    <property type="molecule type" value="Genomic_DNA"/>
</dbReference>
<dbReference type="PROSITE" id="PS00022">
    <property type="entry name" value="EGF_1"/>
    <property type="match status" value="1"/>
</dbReference>
<dbReference type="AlphaFoldDB" id="A0A9N8E285"/>
<dbReference type="PROSITE" id="PS01186">
    <property type="entry name" value="EGF_2"/>
    <property type="match status" value="1"/>
</dbReference>
<dbReference type="OrthoDB" id="112528at2759"/>
<evidence type="ECO:0000259" key="4">
    <source>
        <dbReference type="PROSITE" id="PS01186"/>
    </source>
</evidence>
<keyword evidence="6" id="KW-1185">Reference proteome</keyword>
<feature type="region of interest" description="Disordered" evidence="1">
    <location>
        <begin position="70"/>
        <end position="89"/>
    </location>
</feature>
<name>A0A9N8E285_9STRA</name>
<keyword evidence="2" id="KW-0812">Transmembrane</keyword>
<protein>
    <recommendedName>
        <fullName evidence="3 4">EGF-like domain-containing protein</fullName>
    </recommendedName>
</protein>
<sequence>MKIKCKPLVTDIELAPPINGRKDEELVLETEEALPQHQLSREEIQQTRNILNALSARSSHPEEEIISLLHGREEEAPDRDREEEAKRLARVDDPEGEYVEPFLYNRVTMRALKDYMMDEDLLPDDTFSFLVTSKVQATPFILATLVFVFKFSIYAVTSLDVAGFDNPSNPFNIPASVSGAVRVSQLLSLLLSIFNFEDITHSLRIMRNGWSYEILRKEFPDVAHESNLALAARWYFSLLLRMSGGVFGLMLTFVLIMQSTTALDVLLNYAAMAFIGDIDNKVFALGRENYFGSQVRRHCSLVLLSENPDPGPVCPRRFSHLISLTFIYLVLFMCWLIIVAKQENGDYLCDTILVEFGDDVNPTLGAFSGLYDRVQENPRSFFTPRRSIYFERQSKIAAYSYCSEEKVWGFRYNLGYTMNEILDGAISEADFCQDLDAFSSEATTFNILETMENIRWFAKNQDERVVPLRELDLSMECYDCGSQTFGNCGSRGKCIEGKGCVCDDGWFGLTCQLRSPCDRMEIDVRGGEFESTRTWSKDFDLFALANESGKEEVLSLYGRPLYVHQYPSGRVDIIFFTGRRWALTLLGNIPGVSRISDLSKFVENFHAYYSNYTVDFLSESVDAAAGKAMPVDLGWFSAKDRSPTNSGMQAVDPQQPSEASLICSTCHNETNPCYFDEVCSPNGSCQCSSSASQGALCQKPPIGNGMCDPYYNTWEFRRDAGDCCEFECRSSDFKCGRDVSGYLEVGYFNCRPPNAEKEWAEFKGSMSSDMGAMSTNGAVLASTFAGPYGTEVRIFDRDGSQWDQRRRPLVVLPVFQGIESIAIGTHLTTAIANPMVRPPAVVVVGCPATKKAFVSKCETFGCSHVSSTVDAPSSMEAFRFGHSVDISNNGDRIAVASLGNFGSENGFVLVLEHNLSDTSEHFWNESLGGPVLSPSPLLLSMALSGNGEILAVASGDSSGFMSIQTYSWTGLSWKKVGSEIPGSFCLHEDNKYNRLVSLSSDGSTLGAVVGGAGSSVFDWSSDLGWVQQGSVLLPIANEDCRLDQTIRLSGDGKIVAVANTAAQEAFFEVFEWTDSEWKSAGKSDVKRSYNIRPTLSLTSFGDMLALSAGSVGIGSTGKLKVYELPLRRCGHMGLFHLSFVTTENTTWTLSENGTRVVLADGGDFIGHDSVSITEDICLERHVCAFLSINGTKQFKVYWNGNEIEVEESHRTSGWNIPVGNCSGSPS</sequence>
<dbReference type="InterPro" id="IPR011043">
    <property type="entry name" value="Gal_Oxase/kelch_b-propeller"/>
</dbReference>
<evidence type="ECO:0000313" key="5">
    <source>
        <dbReference type="EMBL" id="CAB9513232.1"/>
    </source>
</evidence>
<feature type="transmembrane region" description="Helical" evidence="2">
    <location>
        <begin position="238"/>
        <end position="257"/>
    </location>
</feature>